<sequence length="292" mass="32103">MPEIFHPDWREELTVNIEGGIADQHELDAEVLGNSLLSLSKLAVKASSFVYGRDCKVSVKVKGGFREGSFDYKLVFDFFGGLIPVVPELTKSLLQLVELKKFLDGEKPVSTEKQGPDIVITNTNGDTKVVAPNIVVMNNSAPVTVNINGAYAPLQEGASRMTLKGAITFPGRDGQPALEEAATVDVEEKKAVLAKAPGILSQEDSQKILEVLTPHMDGKPENWRFYDVEDETEYSALVEDSAFLDEVREGRQMFQHGSKVSATVRVVKKLINERKRTERTIMSLAALPDDIA</sequence>
<name>A0AA94HRE7_DESDE</name>
<gene>
    <name evidence="1" type="ORF">SAMN02910291_00773</name>
</gene>
<dbReference type="EMBL" id="FPIW01000008">
    <property type="protein sequence ID" value="SFW30552.1"/>
    <property type="molecule type" value="Genomic_DNA"/>
</dbReference>
<accession>A0AA94HRE7</accession>
<dbReference type="RefSeq" id="WP_072311439.1">
    <property type="nucleotide sequence ID" value="NZ_FPIW01000008.1"/>
</dbReference>
<comment type="caution">
    <text evidence="1">The sequence shown here is derived from an EMBL/GenBank/DDBJ whole genome shotgun (WGS) entry which is preliminary data.</text>
</comment>
<dbReference type="Proteomes" id="UP000182680">
    <property type="component" value="Unassembled WGS sequence"/>
</dbReference>
<dbReference type="AlphaFoldDB" id="A0AA94HRE7"/>
<reference evidence="2" key="1">
    <citation type="submission" date="2016-11" db="EMBL/GenBank/DDBJ databases">
        <authorList>
            <person name="Jaros S."/>
            <person name="Januszkiewicz K."/>
            <person name="Wedrychowicz H."/>
        </authorList>
    </citation>
    <scope>NUCLEOTIDE SEQUENCE [LARGE SCALE GENOMIC DNA]</scope>
    <source>
        <strain evidence="2">DSM 7057</strain>
    </source>
</reference>
<proteinExistence type="predicted"/>
<protein>
    <submittedName>
        <fullName evidence="1">Uncharacterized protein</fullName>
    </submittedName>
</protein>
<evidence type="ECO:0000313" key="2">
    <source>
        <dbReference type="Proteomes" id="UP000182680"/>
    </source>
</evidence>
<organism evidence="1 2">
    <name type="scientific">Desulfovibrio desulfuricans</name>
    <dbReference type="NCBI Taxonomy" id="876"/>
    <lineage>
        <taxon>Bacteria</taxon>
        <taxon>Pseudomonadati</taxon>
        <taxon>Thermodesulfobacteriota</taxon>
        <taxon>Desulfovibrionia</taxon>
        <taxon>Desulfovibrionales</taxon>
        <taxon>Desulfovibrionaceae</taxon>
        <taxon>Desulfovibrio</taxon>
    </lineage>
</organism>
<evidence type="ECO:0000313" key="1">
    <source>
        <dbReference type="EMBL" id="SFW30552.1"/>
    </source>
</evidence>